<accession>A0A137P5Q5</accession>
<name>A0A137P5Q5_CONC2</name>
<dbReference type="EMBL" id="KQ964507">
    <property type="protein sequence ID" value="KXN70264.1"/>
    <property type="molecule type" value="Genomic_DNA"/>
</dbReference>
<proteinExistence type="predicted"/>
<protein>
    <recommendedName>
        <fullName evidence="3">F-box domain-containing protein</fullName>
    </recommendedName>
</protein>
<reference evidence="1 2" key="1">
    <citation type="journal article" date="2015" name="Genome Biol. Evol.">
        <title>Phylogenomic analyses indicate that early fungi evolved digesting cell walls of algal ancestors of land plants.</title>
        <authorList>
            <person name="Chang Y."/>
            <person name="Wang S."/>
            <person name="Sekimoto S."/>
            <person name="Aerts A.L."/>
            <person name="Choi C."/>
            <person name="Clum A."/>
            <person name="LaButti K.M."/>
            <person name="Lindquist E.A."/>
            <person name="Yee Ngan C."/>
            <person name="Ohm R.A."/>
            <person name="Salamov A.A."/>
            <person name="Grigoriev I.V."/>
            <person name="Spatafora J.W."/>
            <person name="Berbee M.L."/>
        </authorList>
    </citation>
    <scope>NUCLEOTIDE SEQUENCE [LARGE SCALE GENOMIC DNA]</scope>
    <source>
        <strain evidence="1 2">NRRL 28638</strain>
    </source>
</reference>
<dbReference type="InterPro" id="IPR032675">
    <property type="entry name" value="LRR_dom_sf"/>
</dbReference>
<dbReference type="AlphaFoldDB" id="A0A137P5Q5"/>
<sequence length="461" mass="53941">MVFNKLEFKDLINLNTVNKQWNELINPICKESLRITRPMYVVKGYHPIEIPGSSKLDLEVRECISNNEKYSKLITKFKWNTHIPTNLTIEFFSKFSNLTYLFINKMRLSQDIILAAIQPLKKLSVLSFKDVNIKAIFKNRIFKNRITLPHTLKKIEFEHVRLTGNTELFTDSINSHSNIEEVVFDSYSNINLIDSLKKFYPTLNTLKITSKYSYINLDSLLKIIEFNPQLKSLEIHSSKVNRALLDSISNNLIDLEELVIRHTTRIRIIKDFDFSFNFQKLKKLTIYYASLNLKSFEKLLINSVNLKELHIALSETNWKGQLGLISNSCSSLTHLTIHIPRGDYNHERGTMPLVDSDEFLEELQLSGRKFKNTLKSLSLSNVALFKLDPIHFSIFPELTVINLRCYSSQHDNVTLKNARDHFKEFDGFILRRFKNKWGNECYLSKAGNLLNSLDWSDYYYW</sequence>
<evidence type="ECO:0008006" key="3">
    <source>
        <dbReference type="Google" id="ProtNLM"/>
    </source>
</evidence>
<dbReference type="Proteomes" id="UP000070444">
    <property type="component" value="Unassembled WGS sequence"/>
</dbReference>
<keyword evidence="2" id="KW-1185">Reference proteome</keyword>
<evidence type="ECO:0000313" key="2">
    <source>
        <dbReference type="Proteomes" id="UP000070444"/>
    </source>
</evidence>
<dbReference type="OrthoDB" id="27842at2759"/>
<evidence type="ECO:0000313" key="1">
    <source>
        <dbReference type="EMBL" id="KXN70264.1"/>
    </source>
</evidence>
<dbReference type="SUPFAM" id="SSF52047">
    <property type="entry name" value="RNI-like"/>
    <property type="match status" value="1"/>
</dbReference>
<dbReference type="Gene3D" id="3.80.10.10">
    <property type="entry name" value="Ribonuclease Inhibitor"/>
    <property type="match status" value="1"/>
</dbReference>
<organism evidence="1 2">
    <name type="scientific">Conidiobolus coronatus (strain ATCC 28846 / CBS 209.66 / NRRL 28638)</name>
    <name type="common">Delacroixia coronata</name>
    <dbReference type="NCBI Taxonomy" id="796925"/>
    <lineage>
        <taxon>Eukaryota</taxon>
        <taxon>Fungi</taxon>
        <taxon>Fungi incertae sedis</taxon>
        <taxon>Zoopagomycota</taxon>
        <taxon>Entomophthoromycotina</taxon>
        <taxon>Entomophthoromycetes</taxon>
        <taxon>Entomophthorales</taxon>
        <taxon>Ancylistaceae</taxon>
        <taxon>Conidiobolus</taxon>
    </lineage>
</organism>
<gene>
    <name evidence="1" type="ORF">CONCODRAFT_78938</name>
</gene>